<dbReference type="NCBIfam" id="NF011564">
    <property type="entry name" value="PRK14988.1"/>
    <property type="match status" value="1"/>
</dbReference>
<dbReference type="Proteomes" id="UP000015462">
    <property type="component" value="Unassembled WGS sequence"/>
</dbReference>
<dbReference type="SFLD" id="SFLDG01129">
    <property type="entry name" value="C1.5:_HAD__Beta-PGM__Phosphata"/>
    <property type="match status" value="1"/>
</dbReference>
<dbReference type="GO" id="GO:0005829">
    <property type="term" value="C:cytosol"/>
    <property type="evidence" value="ECO:0007669"/>
    <property type="project" value="TreeGrafter"/>
</dbReference>
<evidence type="ECO:0000313" key="1">
    <source>
        <dbReference type="EMBL" id="EPD13029.1"/>
    </source>
</evidence>
<gene>
    <name evidence="1" type="ORF">L196_07694</name>
</gene>
<protein>
    <submittedName>
        <fullName evidence="1">Hydrolase</fullName>
    </submittedName>
</protein>
<accession>A0AB33Z1R9</accession>
<keyword evidence="1" id="KW-0378">Hydrolase</keyword>
<dbReference type="Gene3D" id="1.10.150.520">
    <property type="match status" value="1"/>
</dbReference>
<dbReference type="Gene3D" id="3.40.50.1000">
    <property type="entry name" value="HAD superfamily/HAD-like"/>
    <property type="match status" value="1"/>
</dbReference>
<dbReference type="InterPro" id="IPR006439">
    <property type="entry name" value="HAD-SF_hydro_IA"/>
</dbReference>
<dbReference type="GO" id="GO:0006281">
    <property type="term" value="P:DNA repair"/>
    <property type="evidence" value="ECO:0007669"/>
    <property type="project" value="TreeGrafter"/>
</dbReference>
<dbReference type="EMBL" id="ASHL01000005">
    <property type="protein sequence ID" value="EPD13029.1"/>
    <property type="molecule type" value="Genomic_DNA"/>
</dbReference>
<evidence type="ECO:0000313" key="2">
    <source>
        <dbReference type="Proteomes" id="UP000015462"/>
    </source>
</evidence>
<dbReference type="Pfam" id="PF00702">
    <property type="entry name" value="Hydrolase"/>
    <property type="match status" value="1"/>
</dbReference>
<dbReference type="PANTHER" id="PTHR43434:SF3">
    <property type="entry name" value="GMP_IMP NUCLEOTIDASE YRFG"/>
    <property type="match status" value="1"/>
</dbReference>
<dbReference type="PANTHER" id="PTHR43434">
    <property type="entry name" value="PHOSPHOGLYCOLATE PHOSPHATASE"/>
    <property type="match status" value="1"/>
</dbReference>
<name>A0AB33Z1R9_9GAMM</name>
<comment type="caution">
    <text evidence="1">The sequence shown here is derived from an EMBL/GenBank/DDBJ whole genome shotgun (WGS) entry which is preliminary data.</text>
</comment>
<dbReference type="RefSeq" id="WP_016390545.1">
    <property type="nucleotide sequence ID" value="NZ_FQZJ01000001.1"/>
</dbReference>
<keyword evidence="2" id="KW-1185">Reference proteome</keyword>
<dbReference type="CDD" id="cd01427">
    <property type="entry name" value="HAD_like"/>
    <property type="match status" value="1"/>
</dbReference>
<dbReference type="InterPro" id="IPR023214">
    <property type="entry name" value="HAD_sf"/>
</dbReference>
<dbReference type="GO" id="GO:0008967">
    <property type="term" value="F:phosphoglycolate phosphatase activity"/>
    <property type="evidence" value="ECO:0007669"/>
    <property type="project" value="TreeGrafter"/>
</dbReference>
<dbReference type="AlphaFoldDB" id="A0AB33Z1R9"/>
<sequence>MINWSEIETVLLDMDGTLLDLRFDNHFWQRVVPDYFANKEGISFDEAIKQLEPLFKAQEGLLNWYCLDYWSEALGIDIVKLKVETQEHIKELPHTRDFLGAIKASGKRCVLVTNAHAESLNLKMQKTGLVEFFDAIVSAHDFGYPKEQQSFWHAFHQLEQFDKSKTVMVDDSLSVLKAADTFGIQYIVAITKPDSAEPPRIVHDYLAVESLGAIQPK</sequence>
<dbReference type="InterPro" id="IPR036412">
    <property type="entry name" value="HAD-like_sf"/>
</dbReference>
<dbReference type="NCBIfam" id="TIGR01509">
    <property type="entry name" value="HAD-SF-IA-v3"/>
    <property type="match status" value="1"/>
</dbReference>
<dbReference type="SFLD" id="SFLDS00003">
    <property type="entry name" value="Haloacid_Dehalogenase"/>
    <property type="match status" value="1"/>
</dbReference>
<proteinExistence type="predicted"/>
<dbReference type="InterPro" id="IPR050155">
    <property type="entry name" value="HAD-like_hydrolase_sf"/>
</dbReference>
<reference evidence="1 2" key="1">
    <citation type="journal article" date="2013" name="Genome Announc.">
        <title>Genome Sequence of the Pyrene- and Fluoranthene-Degrading Bacterium Cycloclasticus sp. Strain PY97M.</title>
        <authorList>
            <person name="Cui Z."/>
            <person name="Xu G."/>
            <person name="Li Q."/>
            <person name="Gao W."/>
            <person name="Zheng L."/>
        </authorList>
    </citation>
    <scope>NUCLEOTIDE SEQUENCE [LARGE SCALE GENOMIC DNA]</scope>
    <source>
        <strain evidence="1 2">PY97M</strain>
    </source>
</reference>
<dbReference type="SUPFAM" id="SSF56784">
    <property type="entry name" value="HAD-like"/>
    <property type="match status" value="1"/>
</dbReference>
<organism evidence="1 2">
    <name type="scientific">Cycloclasticus pugetii</name>
    <dbReference type="NCBI Taxonomy" id="34068"/>
    <lineage>
        <taxon>Bacteria</taxon>
        <taxon>Pseudomonadati</taxon>
        <taxon>Pseudomonadota</taxon>
        <taxon>Gammaproteobacteria</taxon>
        <taxon>Thiotrichales</taxon>
        <taxon>Piscirickettsiaceae</taxon>
        <taxon>Cycloclasticus</taxon>
    </lineage>
</organism>